<accession>H8GHP3</accession>
<dbReference type="InterPro" id="IPR019257">
    <property type="entry name" value="MeTrfase_dom"/>
</dbReference>
<dbReference type="AlphaFoldDB" id="H8GHP3"/>
<dbReference type="Gene3D" id="3.40.50.150">
    <property type="entry name" value="Vaccinia Virus protein VP39"/>
    <property type="match status" value="1"/>
</dbReference>
<dbReference type="PANTHER" id="PTHR43397:SF1">
    <property type="entry name" value="ERGOTHIONEINE BIOSYNTHESIS PROTEIN 1"/>
    <property type="match status" value="1"/>
</dbReference>
<dbReference type="NCBIfam" id="TIGR03438">
    <property type="entry name" value="egtD_ergothio"/>
    <property type="match status" value="1"/>
</dbReference>
<evidence type="ECO:0000256" key="2">
    <source>
        <dbReference type="ARBA" id="ARBA00022679"/>
    </source>
</evidence>
<organism evidence="4 5">
    <name type="scientific">Methylomicrobium album BG8</name>
    <dbReference type="NCBI Taxonomy" id="686340"/>
    <lineage>
        <taxon>Bacteria</taxon>
        <taxon>Pseudomonadati</taxon>
        <taxon>Pseudomonadota</taxon>
        <taxon>Gammaproteobacteria</taxon>
        <taxon>Methylococcales</taxon>
        <taxon>Methylococcaceae</taxon>
        <taxon>Methylomicrobium</taxon>
    </lineage>
</organism>
<dbReference type="PANTHER" id="PTHR43397">
    <property type="entry name" value="ERGOTHIONEINE BIOSYNTHESIS PROTEIN 1"/>
    <property type="match status" value="1"/>
</dbReference>
<dbReference type="InterPro" id="IPR051128">
    <property type="entry name" value="EgtD_Methyltrsf_superfamily"/>
</dbReference>
<gene>
    <name evidence="4" type="ORF">Metal_3716</name>
</gene>
<dbReference type="PIRSF" id="PIRSF018005">
    <property type="entry name" value="UCP018005"/>
    <property type="match status" value="1"/>
</dbReference>
<dbReference type="InterPro" id="IPR017804">
    <property type="entry name" value="MeTrfase_EgtD-like"/>
</dbReference>
<dbReference type="InterPro" id="IPR035094">
    <property type="entry name" value="EgtD"/>
</dbReference>
<dbReference type="STRING" id="686340.Metal_3716"/>
<reference evidence="4 5" key="1">
    <citation type="journal article" date="2013" name="Genome Announc.">
        <title>Genome Sequence of the Obligate Gammaproteobacterial Methanotroph Methylomicrobium album Strain BG8.</title>
        <authorList>
            <person name="Kits K.D."/>
            <person name="Kalyuzhnaya M.G."/>
            <person name="Klotz M.G."/>
            <person name="Jetten M.S."/>
            <person name="Op den Camp H.J."/>
            <person name="Vuilleumier S."/>
            <person name="Bringel F."/>
            <person name="Dispirito A.A."/>
            <person name="Murrell J.C."/>
            <person name="Bruce D."/>
            <person name="Cheng J.F."/>
            <person name="Copeland A."/>
            <person name="Goodwin L."/>
            <person name="Hauser L."/>
            <person name="Lajus A."/>
            <person name="Land M.L."/>
            <person name="Lapidus A."/>
            <person name="Lucas S."/>
            <person name="Medigue C."/>
            <person name="Pitluck S."/>
            <person name="Woyke T."/>
            <person name="Zeytun A."/>
            <person name="Stein L.Y."/>
        </authorList>
    </citation>
    <scope>NUCLEOTIDE SEQUENCE [LARGE SCALE GENOMIC DNA]</scope>
    <source>
        <strain evidence="4 5">BG8</strain>
    </source>
</reference>
<evidence type="ECO:0000313" key="4">
    <source>
        <dbReference type="EMBL" id="EIC31361.1"/>
    </source>
</evidence>
<dbReference type="SUPFAM" id="SSF53335">
    <property type="entry name" value="S-adenosyl-L-methionine-dependent methyltransferases"/>
    <property type="match status" value="1"/>
</dbReference>
<dbReference type="GO" id="GO:0008168">
    <property type="term" value="F:methyltransferase activity"/>
    <property type="evidence" value="ECO:0007669"/>
    <property type="project" value="UniProtKB-KW"/>
</dbReference>
<protein>
    <submittedName>
        <fullName evidence="4">Putative methyltransferase</fullName>
    </submittedName>
</protein>
<feature type="domain" description="Histidine-specific methyltransferase SAM-dependent" evidence="3">
    <location>
        <begin position="16"/>
        <end position="315"/>
    </location>
</feature>
<sequence length="316" mass="35418">MACLHFYDFHPPLSDFQAEILAGLSSRQKTIAPKFFYDAEGSQLFDRICELPEYYLTRTEIGLLERYGDQIAGAVGPEALLFELGSGSSRKIRLLLDALRPASYVPIDISKHHLRVAANALFSDYPWLEIHAVCADYAGSWNLPPGLEGQRRIVFFPGSSIGNLTPGEAAALLKRMARLVGDGGGLLIGVDLVKNVDVLEAAYNDRQKVTEAFNKNLLVRINRELDADFRIDRFDHLAFYNPELDRIEMHLASPEAQLVRIADRTIRMAAGETIHTENSHKYSLASFRRLALRTGFRPGKVWIDPEGLFSIHYLSA</sequence>
<proteinExistence type="predicted"/>
<evidence type="ECO:0000259" key="3">
    <source>
        <dbReference type="Pfam" id="PF10017"/>
    </source>
</evidence>
<dbReference type="InterPro" id="IPR029063">
    <property type="entry name" value="SAM-dependent_MTases_sf"/>
</dbReference>
<dbReference type="eggNOG" id="COG4301">
    <property type="taxonomic scope" value="Bacteria"/>
</dbReference>
<keyword evidence="2 4" id="KW-0808">Transferase</keyword>
<name>H8GHP3_METAL</name>
<keyword evidence="1 4" id="KW-0489">Methyltransferase</keyword>
<evidence type="ECO:0000256" key="1">
    <source>
        <dbReference type="ARBA" id="ARBA00022603"/>
    </source>
</evidence>
<dbReference type="Proteomes" id="UP000005090">
    <property type="component" value="Chromosome"/>
</dbReference>
<dbReference type="EMBL" id="CM001475">
    <property type="protein sequence ID" value="EIC31361.1"/>
    <property type="molecule type" value="Genomic_DNA"/>
</dbReference>
<dbReference type="GO" id="GO:0032259">
    <property type="term" value="P:methylation"/>
    <property type="evidence" value="ECO:0007669"/>
    <property type="project" value="UniProtKB-KW"/>
</dbReference>
<dbReference type="Pfam" id="PF10017">
    <property type="entry name" value="Methyltransf_33"/>
    <property type="match status" value="1"/>
</dbReference>
<keyword evidence="5" id="KW-1185">Reference proteome</keyword>
<evidence type="ECO:0000313" key="5">
    <source>
        <dbReference type="Proteomes" id="UP000005090"/>
    </source>
</evidence>
<dbReference type="HOGENOM" id="CLU_049766_1_1_6"/>